<protein>
    <submittedName>
        <fullName evidence="2">Uncharacterized protein</fullName>
    </submittedName>
</protein>
<gene>
    <name evidence="2" type="ORF">BFW38_12795</name>
</gene>
<dbReference type="AlphaFoldDB" id="A0A1E2VBA3"/>
<evidence type="ECO:0000256" key="1">
    <source>
        <dbReference type="SAM" id="MobiDB-lite"/>
    </source>
</evidence>
<name>A0A1E2VBA3_9GAMM</name>
<comment type="caution">
    <text evidence="2">The sequence shown here is derived from an EMBL/GenBank/DDBJ whole genome shotgun (WGS) entry which is preliminary data.</text>
</comment>
<accession>A0A1E2VBA3</accession>
<dbReference type="Pfam" id="PF26620">
    <property type="entry name" value="DUF8197"/>
    <property type="match status" value="1"/>
</dbReference>
<dbReference type="Proteomes" id="UP000094291">
    <property type="component" value="Unassembled WGS sequence"/>
</dbReference>
<proteinExistence type="predicted"/>
<dbReference type="EMBL" id="MDTQ01000001">
    <property type="protein sequence ID" value="ODC04277.1"/>
    <property type="molecule type" value="Genomic_DNA"/>
</dbReference>
<dbReference type="InterPro" id="IPR058059">
    <property type="entry name" value="PA3496-like"/>
</dbReference>
<feature type="compositionally biased region" description="Acidic residues" evidence="1">
    <location>
        <begin position="7"/>
        <end position="31"/>
    </location>
</feature>
<evidence type="ECO:0000313" key="2">
    <source>
        <dbReference type="EMBL" id="ODC04277.1"/>
    </source>
</evidence>
<dbReference type="RefSeq" id="WP_068999259.1">
    <property type="nucleotide sequence ID" value="NZ_MDTQ01000001.1"/>
</dbReference>
<organism evidence="2 3">
    <name type="scientific">Terasakiispira papahanaumokuakeensis</name>
    <dbReference type="NCBI Taxonomy" id="197479"/>
    <lineage>
        <taxon>Bacteria</taxon>
        <taxon>Pseudomonadati</taxon>
        <taxon>Pseudomonadota</taxon>
        <taxon>Gammaproteobacteria</taxon>
        <taxon>Oceanospirillales</taxon>
        <taxon>Terasakiispira</taxon>
    </lineage>
</organism>
<reference evidence="2 3" key="1">
    <citation type="submission" date="2016-08" db="EMBL/GenBank/DDBJ databases">
        <authorList>
            <person name="Seilhamer J.J."/>
        </authorList>
    </citation>
    <scope>NUCLEOTIDE SEQUENCE [LARGE SCALE GENOMIC DNA]</scope>
    <source>
        <strain evidence="2 3">PH27A</strain>
    </source>
</reference>
<dbReference type="NCBIfam" id="NF046101">
    <property type="entry name" value="PA3496_fam"/>
    <property type="match status" value="1"/>
</dbReference>
<evidence type="ECO:0000313" key="3">
    <source>
        <dbReference type="Proteomes" id="UP000094291"/>
    </source>
</evidence>
<feature type="region of interest" description="Disordered" evidence="1">
    <location>
        <begin position="1"/>
        <end position="39"/>
    </location>
</feature>
<dbReference type="InterPro" id="IPR058510">
    <property type="entry name" value="DUF8197"/>
</dbReference>
<keyword evidence="3" id="KW-1185">Reference proteome</keyword>
<sequence>MGREEASYDEEDDLLADADNDESFEDLDEQADALPPLQKRRMIEDMLEERRLRRQLAEEYDFLDDFDEEE</sequence>